<organism evidence="2 3">
    <name type="scientific">Streptomyces pyxinae</name>
    <dbReference type="NCBI Taxonomy" id="2970734"/>
    <lineage>
        <taxon>Bacteria</taxon>
        <taxon>Bacillati</taxon>
        <taxon>Actinomycetota</taxon>
        <taxon>Actinomycetes</taxon>
        <taxon>Kitasatosporales</taxon>
        <taxon>Streptomycetaceae</taxon>
        <taxon>Streptomyces</taxon>
    </lineage>
</organism>
<keyword evidence="3" id="KW-1185">Reference proteome</keyword>
<sequence length="50" mass="5679">MESLGTLIALLVFGSPVVALLATVLVCFWVTRWRKRMMSEPEQDTESLPR</sequence>
<dbReference type="EMBL" id="JANUGQ010000005">
    <property type="protein sequence ID" value="MCS0635704.1"/>
    <property type="molecule type" value="Genomic_DNA"/>
</dbReference>
<evidence type="ECO:0000313" key="3">
    <source>
        <dbReference type="Proteomes" id="UP001431313"/>
    </source>
</evidence>
<reference evidence="2" key="1">
    <citation type="submission" date="2022-08" db="EMBL/GenBank/DDBJ databases">
        <authorList>
            <person name="Somphong A."/>
            <person name="Phongsopitanun W."/>
        </authorList>
    </citation>
    <scope>NUCLEOTIDE SEQUENCE</scope>
    <source>
        <strain evidence="2">LP05-1</strain>
    </source>
</reference>
<feature type="transmembrane region" description="Helical" evidence="1">
    <location>
        <begin position="6"/>
        <end position="30"/>
    </location>
</feature>
<evidence type="ECO:0000256" key="1">
    <source>
        <dbReference type="SAM" id="Phobius"/>
    </source>
</evidence>
<protein>
    <submittedName>
        <fullName evidence="2">Uncharacterized protein</fullName>
    </submittedName>
</protein>
<comment type="caution">
    <text evidence="2">The sequence shown here is derived from an EMBL/GenBank/DDBJ whole genome shotgun (WGS) entry which is preliminary data.</text>
</comment>
<keyword evidence="1" id="KW-0812">Transmembrane</keyword>
<dbReference type="RefSeq" id="WP_258786589.1">
    <property type="nucleotide sequence ID" value="NZ_JANUGQ010000005.1"/>
</dbReference>
<proteinExistence type="predicted"/>
<evidence type="ECO:0000313" key="2">
    <source>
        <dbReference type="EMBL" id="MCS0635704.1"/>
    </source>
</evidence>
<accession>A0ABT2CGH5</accession>
<gene>
    <name evidence="2" type="ORF">NX801_08505</name>
</gene>
<keyword evidence="1" id="KW-1133">Transmembrane helix</keyword>
<dbReference type="Proteomes" id="UP001431313">
    <property type="component" value="Unassembled WGS sequence"/>
</dbReference>
<name>A0ABT2CGH5_9ACTN</name>
<keyword evidence="1" id="KW-0472">Membrane</keyword>